<dbReference type="Proteomes" id="UP001327560">
    <property type="component" value="Chromosome 1"/>
</dbReference>
<protein>
    <submittedName>
        <fullName evidence="2">Uncharacterized protein</fullName>
    </submittedName>
</protein>
<evidence type="ECO:0000256" key="1">
    <source>
        <dbReference type="SAM" id="Phobius"/>
    </source>
</evidence>
<gene>
    <name evidence="2" type="ORF">Cni_G01797</name>
</gene>
<dbReference type="EMBL" id="CP136890">
    <property type="protein sequence ID" value="WOK93104.1"/>
    <property type="molecule type" value="Genomic_DNA"/>
</dbReference>
<dbReference type="AlphaFoldDB" id="A0AAQ3JQ62"/>
<reference evidence="2 3" key="1">
    <citation type="submission" date="2023-10" db="EMBL/GenBank/DDBJ databases">
        <title>Chromosome-scale genome assembly provides insights into flower coloration mechanisms of Canna indica.</title>
        <authorList>
            <person name="Li C."/>
        </authorList>
    </citation>
    <scope>NUCLEOTIDE SEQUENCE [LARGE SCALE GENOMIC DNA]</scope>
    <source>
        <tissue evidence="2">Flower</tissue>
    </source>
</reference>
<name>A0AAQ3JQ62_9LILI</name>
<keyword evidence="1" id="KW-1133">Transmembrane helix</keyword>
<keyword evidence="3" id="KW-1185">Reference proteome</keyword>
<keyword evidence="1" id="KW-0472">Membrane</keyword>
<evidence type="ECO:0000313" key="3">
    <source>
        <dbReference type="Proteomes" id="UP001327560"/>
    </source>
</evidence>
<accession>A0AAQ3JQ62</accession>
<feature type="transmembrane region" description="Helical" evidence="1">
    <location>
        <begin position="15"/>
        <end position="34"/>
    </location>
</feature>
<proteinExistence type="predicted"/>
<evidence type="ECO:0000313" key="2">
    <source>
        <dbReference type="EMBL" id="WOK93104.1"/>
    </source>
</evidence>
<sequence>MDDHPRQPSLSAMRSRLTVVMLLLSTNLISYFLFSSDEGELKLAVDPHKLSLGYTPVLRSDELYLVLGTAYRRLQDELVQYMTYKVGGECRSD</sequence>
<keyword evidence="1" id="KW-0812">Transmembrane</keyword>
<organism evidence="2 3">
    <name type="scientific">Canna indica</name>
    <name type="common">Indian-shot</name>
    <dbReference type="NCBI Taxonomy" id="4628"/>
    <lineage>
        <taxon>Eukaryota</taxon>
        <taxon>Viridiplantae</taxon>
        <taxon>Streptophyta</taxon>
        <taxon>Embryophyta</taxon>
        <taxon>Tracheophyta</taxon>
        <taxon>Spermatophyta</taxon>
        <taxon>Magnoliopsida</taxon>
        <taxon>Liliopsida</taxon>
        <taxon>Zingiberales</taxon>
        <taxon>Cannaceae</taxon>
        <taxon>Canna</taxon>
    </lineage>
</organism>